<evidence type="ECO:0000256" key="1">
    <source>
        <dbReference type="ARBA" id="ARBA00023015"/>
    </source>
</evidence>
<dbReference type="InterPro" id="IPR015927">
    <property type="entry name" value="Peptidase_S24_S26A/B/C"/>
</dbReference>
<dbReference type="EMBL" id="UFRV01000006">
    <property type="protein sequence ID" value="SUT91274.1"/>
    <property type="molecule type" value="Genomic_DNA"/>
</dbReference>
<sequence>MSTKEIHPTMQRIYDATSLNGSDLAASINESPQTIYNWDKRGVSKKGAFAISQKHKIDIGWILTGDGDPRIESISRNTSNAAPMSGGWVPVKSYSKMGYDGFYTEMGFLGNGGDGYVPSLTAGPNAYAVKGTGDSMYPAIRSGWYIVCDPDATPTPTEFVEVRLNDGRRTIKELIGVVGGLLHLLSVNGEKRMTFELSEVDAIIAVTDIVPPSRHVQEYPTMQIKNITYE</sequence>
<dbReference type="InterPro" id="IPR010744">
    <property type="entry name" value="Phage_CI_N"/>
</dbReference>
<keyword evidence="1" id="KW-0805">Transcription regulation</keyword>
<reference evidence="7 8" key="1">
    <citation type="submission" date="2018-06" db="EMBL/GenBank/DDBJ databases">
        <authorList>
            <consortium name="Pathogen Informatics"/>
            <person name="Doyle S."/>
        </authorList>
    </citation>
    <scope>NUCLEOTIDE SEQUENCE [LARGE SCALE GENOMIC DNA]</scope>
    <source>
        <strain evidence="7 8">NCTC10308</strain>
    </source>
</reference>
<dbReference type="Proteomes" id="UP000254227">
    <property type="component" value="Unassembled WGS sequence"/>
</dbReference>
<dbReference type="Gene3D" id="2.10.109.10">
    <property type="entry name" value="Umud Fragment, subunit A"/>
    <property type="match status" value="1"/>
</dbReference>
<dbReference type="InterPro" id="IPR039418">
    <property type="entry name" value="LexA-like"/>
</dbReference>
<protein>
    <submittedName>
        <fullName evidence="6">Peptidase</fullName>
    </submittedName>
    <submittedName>
        <fullName evidence="7">Putative repressor protein from bacteriophage</fullName>
    </submittedName>
</protein>
<evidence type="ECO:0000313" key="6">
    <source>
        <dbReference type="EMBL" id="QPS02848.1"/>
    </source>
</evidence>
<dbReference type="CDD" id="cd06529">
    <property type="entry name" value="S24_LexA-like"/>
    <property type="match status" value="1"/>
</dbReference>
<accession>A0A380TT32</accession>
<dbReference type="Gene3D" id="1.10.260.40">
    <property type="entry name" value="lambda repressor-like DNA-binding domains"/>
    <property type="match status" value="1"/>
</dbReference>
<dbReference type="InterPro" id="IPR036286">
    <property type="entry name" value="LexA/Signal_pep-like_sf"/>
</dbReference>
<evidence type="ECO:0000259" key="5">
    <source>
        <dbReference type="Pfam" id="PF07022"/>
    </source>
</evidence>
<keyword evidence="2" id="KW-0238">DNA-binding</keyword>
<evidence type="ECO:0000313" key="7">
    <source>
        <dbReference type="EMBL" id="SUT91274.1"/>
    </source>
</evidence>
<feature type="domain" description="Bacteriophage CI repressor N-terminal" evidence="5">
    <location>
        <begin position="11"/>
        <end position="70"/>
    </location>
</feature>
<dbReference type="AlphaFoldDB" id="A0A380TT32"/>
<dbReference type="Pfam" id="PF07022">
    <property type="entry name" value="Phage_CI_repr"/>
    <property type="match status" value="1"/>
</dbReference>
<keyword evidence="3" id="KW-0804">Transcription</keyword>
<name>A0A380TT32_ACIJO</name>
<dbReference type="GO" id="GO:0003677">
    <property type="term" value="F:DNA binding"/>
    <property type="evidence" value="ECO:0007669"/>
    <property type="project" value="UniProtKB-KW"/>
</dbReference>
<evidence type="ECO:0000259" key="4">
    <source>
        <dbReference type="Pfam" id="PF00717"/>
    </source>
</evidence>
<evidence type="ECO:0000256" key="2">
    <source>
        <dbReference type="ARBA" id="ARBA00023125"/>
    </source>
</evidence>
<organism evidence="7 8">
    <name type="scientific">Acinetobacter johnsonii</name>
    <dbReference type="NCBI Taxonomy" id="40214"/>
    <lineage>
        <taxon>Bacteria</taxon>
        <taxon>Pseudomonadati</taxon>
        <taxon>Pseudomonadota</taxon>
        <taxon>Gammaproteobacteria</taxon>
        <taxon>Moraxellales</taxon>
        <taxon>Moraxellaceae</taxon>
        <taxon>Acinetobacter</taxon>
    </lineage>
</organism>
<dbReference type="Proteomes" id="UP000595107">
    <property type="component" value="Chromosome"/>
</dbReference>
<evidence type="ECO:0000313" key="9">
    <source>
        <dbReference type="Proteomes" id="UP000595107"/>
    </source>
</evidence>
<reference evidence="6 9" key="2">
    <citation type="submission" date="2020-12" db="EMBL/GenBank/DDBJ databases">
        <title>FDA dAtabase for Regulatory Grade micrObial Sequences (FDA-ARGOS): Supporting development and validation of Infectious Disease Dx tests.</title>
        <authorList>
            <person name="Sproer C."/>
            <person name="Gronow S."/>
            <person name="Severitt S."/>
            <person name="Schroder I."/>
            <person name="Tallon L."/>
            <person name="Sadzewicz L."/>
            <person name="Zhao X."/>
            <person name="Boylan J."/>
            <person name="Ott S."/>
            <person name="Bowen H."/>
            <person name="Vavikolanu K."/>
            <person name="Mehta A."/>
            <person name="Aluvathingal J."/>
            <person name="Nadendla S."/>
            <person name="Lowell S."/>
            <person name="Myers T."/>
            <person name="Yan Y."/>
            <person name="Sichtig H."/>
        </authorList>
    </citation>
    <scope>NUCLEOTIDE SEQUENCE [LARGE SCALE GENOMIC DNA]</scope>
    <source>
        <strain evidence="6 9">FDAARGOS_910</strain>
    </source>
</reference>
<dbReference type="PANTHER" id="PTHR40661">
    <property type="match status" value="1"/>
</dbReference>
<gene>
    <name evidence="6" type="ORF">I6G67_11430</name>
    <name evidence="7" type="ORF">NCTC10308_00431</name>
</gene>
<dbReference type="InterPro" id="IPR010982">
    <property type="entry name" value="Lambda_DNA-bd_dom_sf"/>
</dbReference>
<dbReference type="Pfam" id="PF00717">
    <property type="entry name" value="Peptidase_S24"/>
    <property type="match status" value="1"/>
</dbReference>
<evidence type="ECO:0000256" key="3">
    <source>
        <dbReference type="ARBA" id="ARBA00023163"/>
    </source>
</evidence>
<dbReference type="GO" id="GO:0045892">
    <property type="term" value="P:negative regulation of DNA-templated transcription"/>
    <property type="evidence" value="ECO:0007669"/>
    <property type="project" value="InterPro"/>
</dbReference>
<dbReference type="RefSeq" id="WP_004694164.1">
    <property type="nucleotide sequence ID" value="NZ_BBTB01000075.1"/>
</dbReference>
<dbReference type="EMBL" id="CP065666">
    <property type="protein sequence ID" value="QPS02848.1"/>
    <property type="molecule type" value="Genomic_DNA"/>
</dbReference>
<dbReference type="SUPFAM" id="SSF51306">
    <property type="entry name" value="LexA/Signal peptidase"/>
    <property type="match status" value="1"/>
</dbReference>
<feature type="domain" description="Peptidase S24/S26A/S26B/S26C" evidence="4">
    <location>
        <begin position="121"/>
        <end position="190"/>
    </location>
</feature>
<proteinExistence type="predicted"/>
<dbReference type="PANTHER" id="PTHR40661:SF3">
    <property type="entry name" value="FELS-1 PROPHAGE TRANSCRIPTIONAL REGULATOR"/>
    <property type="match status" value="1"/>
</dbReference>
<evidence type="ECO:0000313" key="8">
    <source>
        <dbReference type="Proteomes" id="UP000254227"/>
    </source>
</evidence>